<evidence type="ECO:0000313" key="2">
    <source>
        <dbReference type="EMBL" id="RKG40364.1"/>
    </source>
</evidence>
<dbReference type="EMBL" id="RAXT01000002">
    <property type="protein sequence ID" value="RKG40364.1"/>
    <property type="molecule type" value="Genomic_DNA"/>
</dbReference>
<organism evidence="2 3">
    <name type="scientific">Acinetobacter rongchengensis</name>
    <dbReference type="NCBI Taxonomy" id="2419601"/>
    <lineage>
        <taxon>Bacteria</taxon>
        <taxon>Pseudomonadati</taxon>
        <taxon>Pseudomonadota</taxon>
        <taxon>Gammaproteobacteria</taxon>
        <taxon>Moraxellales</taxon>
        <taxon>Moraxellaceae</taxon>
        <taxon>Acinetobacter</taxon>
    </lineage>
</organism>
<proteinExistence type="predicted"/>
<feature type="transmembrane region" description="Helical" evidence="1">
    <location>
        <begin position="100"/>
        <end position="121"/>
    </location>
</feature>
<evidence type="ECO:0000313" key="3">
    <source>
        <dbReference type="Proteomes" id="UP000280405"/>
    </source>
</evidence>
<comment type="caution">
    <text evidence="2">The sequence shown here is derived from an EMBL/GenBank/DDBJ whole genome shotgun (WGS) entry which is preliminary data.</text>
</comment>
<gene>
    <name evidence="2" type="ORF">D7V20_01615</name>
</gene>
<feature type="transmembrane region" description="Helical" evidence="1">
    <location>
        <begin position="35"/>
        <end position="59"/>
    </location>
</feature>
<dbReference type="RefSeq" id="WP_120382602.1">
    <property type="nucleotide sequence ID" value="NZ_RAXT01000002.1"/>
</dbReference>
<dbReference type="OrthoDB" id="6058926at2"/>
<keyword evidence="1" id="KW-0472">Membrane</keyword>
<keyword evidence="1" id="KW-1133">Transmembrane helix</keyword>
<evidence type="ECO:0000256" key="1">
    <source>
        <dbReference type="SAM" id="Phobius"/>
    </source>
</evidence>
<reference evidence="2 3" key="1">
    <citation type="submission" date="2018-09" db="EMBL/GenBank/DDBJ databases">
        <title>The draft genome of Acinetobacter spp. strains.</title>
        <authorList>
            <person name="Qin J."/>
            <person name="Feng Y."/>
            <person name="Zong Z."/>
        </authorList>
    </citation>
    <scope>NUCLEOTIDE SEQUENCE [LARGE SCALE GENOMIC DNA]</scope>
    <source>
        <strain evidence="2 3">WCHAc060115</strain>
    </source>
</reference>
<name>A0A3A8FD88_9GAMM</name>
<keyword evidence="3" id="KW-1185">Reference proteome</keyword>
<dbReference type="AlphaFoldDB" id="A0A3A8FD88"/>
<keyword evidence="1" id="KW-0812">Transmembrane</keyword>
<dbReference type="Proteomes" id="UP000280405">
    <property type="component" value="Unassembled WGS sequence"/>
</dbReference>
<protein>
    <submittedName>
        <fullName evidence="2">Uncharacterized protein</fullName>
    </submittedName>
</protein>
<sequence>MGLLFLIPILVCGFYFLSKSHFHRHKFQKLDGQQLYLKSALFGIVFTTLAFLLTSWLIAQNKYILFEAINLKEIKTNLTNQILDSLYGNHSNSDESKRVISFYIFFIFTFINSIICTWIGVKLYKYLFILKEYIKITNKFLKLQLFIQTLSLTILKIFPKLHIFSTKMILAYKAHNTGLESIKKEIKDPLSNLLYSSILVSDDESLNNSNKLLLLTMSDRKVYIGQILGFGKEDERFSLTSETFIFLPYQSGYRNKYDKSVTITTSYIEVIKNTDNLDEITIILNKLNIISAVKFDEKRFNSIPVNK</sequence>
<accession>A0A3A8FD88</accession>